<dbReference type="Pfam" id="PF04149">
    <property type="entry name" value="DUF397"/>
    <property type="match status" value="1"/>
</dbReference>
<organism evidence="2 3">
    <name type="scientific">Lentzea indica</name>
    <dbReference type="NCBI Taxonomy" id="2604800"/>
    <lineage>
        <taxon>Bacteria</taxon>
        <taxon>Bacillati</taxon>
        <taxon>Actinomycetota</taxon>
        <taxon>Actinomycetes</taxon>
        <taxon>Pseudonocardiales</taxon>
        <taxon>Pseudonocardiaceae</taxon>
        <taxon>Lentzea</taxon>
    </lineage>
</organism>
<dbReference type="InterPro" id="IPR007278">
    <property type="entry name" value="DUF397"/>
</dbReference>
<protein>
    <submittedName>
        <fullName evidence="2">DUF397 domain-containing protein</fullName>
    </submittedName>
</protein>
<reference evidence="2 3" key="1">
    <citation type="submission" date="2019-08" db="EMBL/GenBank/DDBJ databases">
        <title>Lentzea from Indian Himalayas.</title>
        <authorList>
            <person name="Mandal S."/>
            <person name="Mallick Gupta A."/>
            <person name="Maiti P.K."/>
            <person name="Sarkar J."/>
            <person name="Mandal S."/>
        </authorList>
    </citation>
    <scope>NUCLEOTIDE SEQUENCE [LARGE SCALE GENOMIC DNA]</scope>
    <source>
        <strain evidence="2 3">PSKA42</strain>
    </source>
</reference>
<gene>
    <name evidence="2" type="ORF">FXN61_19350</name>
</gene>
<dbReference type="Proteomes" id="UP001515943">
    <property type="component" value="Unassembled WGS sequence"/>
</dbReference>
<evidence type="ECO:0000259" key="1">
    <source>
        <dbReference type="Pfam" id="PF04149"/>
    </source>
</evidence>
<feature type="domain" description="DUF397" evidence="1">
    <location>
        <begin position="23"/>
        <end position="73"/>
    </location>
</feature>
<name>A0ABX1FIV5_9PSEU</name>
<dbReference type="EMBL" id="VSRL01000066">
    <property type="protein sequence ID" value="NKE58845.1"/>
    <property type="molecule type" value="Genomic_DNA"/>
</dbReference>
<evidence type="ECO:0000313" key="2">
    <source>
        <dbReference type="EMBL" id="NKE58845.1"/>
    </source>
</evidence>
<accession>A0ABX1FIV5</accession>
<comment type="caution">
    <text evidence="2">The sequence shown here is derived from an EMBL/GenBank/DDBJ whole genome shotgun (WGS) entry which is preliminary data.</text>
</comment>
<keyword evidence="3" id="KW-1185">Reference proteome</keyword>
<proteinExistence type="predicted"/>
<evidence type="ECO:0000313" key="3">
    <source>
        <dbReference type="Proteomes" id="UP001515943"/>
    </source>
</evidence>
<sequence>MSSRRTHGRHSAAGGEVAVEQLQFRKSSYSVGNPEQCVEVAPAPKGVRVRDSKGSALNLLEFGSDAWAAFLRSSRSSA</sequence>